<feature type="region of interest" description="Disordered" evidence="1">
    <location>
        <begin position="36"/>
        <end position="61"/>
    </location>
</feature>
<dbReference type="SUPFAM" id="SSF50969">
    <property type="entry name" value="YVTN repeat-like/Quinoprotein amine dehydrogenase"/>
    <property type="match status" value="1"/>
</dbReference>
<dbReference type="eggNOG" id="COG3391">
    <property type="taxonomic scope" value="Bacteria"/>
</dbReference>
<evidence type="ECO:0000313" key="3">
    <source>
        <dbReference type="EMBL" id="SEJ58489.1"/>
    </source>
</evidence>
<dbReference type="RefSeq" id="WP_042214726.1">
    <property type="nucleotide sequence ID" value="NZ_BBLU01000007.1"/>
</dbReference>
<feature type="chain" id="PRO_5038814013" description="PQQ-like domain-containing protein" evidence="2">
    <location>
        <begin position="32"/>
        <end position="439"/>
    </location>
</feature>
<evidence type="ECO:0000256" key="1">
    <source>
        <dbReference type="SAM" id="MobiDB-lite"/>
    </source>
</evidence>
<keyword evidence="4" id="KW-1185">Reference proteome</keyword>
<feature type="compositionally biased region" description="Basic and acidic residues" evidence="1">
    <location>
        <begin position="42"/>
        <end position="53"/>
    </location>
</feature>
<dbReference type="EMBL" id="FNZI01000005">
    <property type="protein sequence ID" value="SEJ58489.1"/>
    <property type="molecule type" value="Genomic_DNA"/>
</dbReference>
<dbReference type="Proteomes" id="UP000183315">
    <property type="component" value="Unassembled WGS sequence"/>
</dbReference>
<protein>
    <recommendedName>
        <fullName evidence="5">PQQ-like domain-containing protein</fullName>
    </recommendedName>
</protein>
<organism evidence="3 4">
    <name type="scientific">Demequina mangrovi</name>
    <dbReference type="NCBI Taxonomy" id="1043493"/>
    <lineage>
        <taxon>Bacteria</taxon>
        <taxon>Bacillati</taxon>
        <taxon>Actinomycetota</taxon>
        <taxon>Actinomycetes</taxon>
        <taxon>Micrococcales</taxon>
        <taxon>Demequinaceae</taxon>
        <taxon>Demequina</taxon>
    </lineage>
</organism>
<dbReference type="InterPro" id="IPR011044">
    <property type="entry name" value="Quino_amine_DH_bsu"/>
</dbReference>
<reference evidence="4" key="1">
    <citation type="submission" date="2016-10" db="EMBL/GenBank/DDBJ databases">
        <authorList>
            <person name="Varghese N."/>
        </authorList>
    </citation>
    <scope>NUCLEOTIDE SEQUENCE [LARGE SCALE GENOMIC DNA]</scope>
    <source>
        <strain evidence="4">DSM 24868</strain>
    </source>
</reference>
<keyword evidence="2" id="KW-0732">Signal</keyword>
<evidence type="ECO:0008006" key="5">
    <source>
        <dbReference type="Google" id="ProtNLM"/>
    </source>
</evidence>
<name>A0A1H6ZYD6_9MICO</name>
<accession>A0A1H6ZYD6</accession>
<sequence length="439" mass="46138">MTLTPLGKRAATIAGASALVLALAACSAEEAEVTASSDALEVDSHDDHDHEAEETSAASTEMAAQTPRIVVTYDGGILVLDANTLETEADIALDGFTRLNVAGDGRHVGVSTTGGFQILDAGTWSQAHGDHAHYFTTTPTLTDLWVEAETPGHLVVHDGLAAFFDDGTGQITVVEADEWEHMVEEGHLDIVREHTTESAHHGVAVASDGGELMITIGDEDSRDGAMLLDGDDAVISSSEQCPGVHGETAFETSDGDELFMVGCEDGVLVFHGDHVHKIDAGVDFARTGNLHSVDGDDIVLGDRRTDPDGGINLTEITLIDPEAETIQVVDPFSGDEAEYTWRGLARGVDGESLVLGTDGALRVIDSATGDVLRSIDVIDAWEAPEEWQTAHPALTVLAGMAYVTEPATGTLHIVDYVGGEVWKSVEVGVATNEIVGVTG</sequence>
<proteinExistence type="predicted"/>
<dbReference type="OrthoDB" id="3250815at2"/>
<feature type="signal peptide" evidence="2">
    <location>
        <begin position="1"/>
        <end position="31"/>
    </location>
</feature>
<dbReference type="AlphaFoldDB" id="A0A1H6ZYD6"/>
<evidence type="ECO:0000313" key="4">
    <source>
        <dbReference type="Proteomes" id="UP000183315"/>
    </source>
</evidence>
<gene>
    <name evidence="3" type="ORF">SAMN05421637_2304</name>
</gene>
<dbReference type="STRING" id="1043493.SAMN05421637_2304"/>
<evidence type="ECO:0000256" key="2">
    <source>
        <dbReference type="SAM" id="SignalP"/>
    </source>
</evidence>